<keyword evidence="6" id="KW-0687">Ribonucleoprotein</keyword>
<dbReference type="EMBL" id="CAMXCT020001358">
    <property type="protein sequence ID" value="CAL1142707.1"/>
    <property type="molecule type" value="Genomic_DNA"/>
</dbReference>
<dbReference type="InterPro" id="IPR002347">
    <property type="entry name" value="SDR_fam"/>
</dbReference>
<keyword evidence="7" id="KW-1185">Reference proteome</keyword>
<feature type="repeat" description="TPR" evidence="3">
    <location>
        <begin position="73"/>
        <end position="106"/>
    </location>
</feature>
<feature type="repeat" description="TPR" evidence="3">
    <location>
        <begin position="110"/>
        <end position="143"/>
    </location>
</feature>
<dbReference type="InterPro" id="IPR036291">
    <property type="entry name" value="NAD(P)-bd_dom_sf"/>
</dbReference>
<dbReference type="Gene3D" id="1.25.40.10">
    <property type="entry name" value="Tetratricopeptide repeat domain"/>
    <property type="match status" value="2"/>
</dbReference>
<feature type="repeat" description="TPR" evidence="3">
    <location>
        <begin position="178"/>
        <end position="211"/>
    </location>
</feature>
<dbReference type="OrthoDB" id="1274115at2759"/>
<evidence type="ECO:0000256" key="2">
    <source>
        <dbReference type="ARBA" id="ARBA00023002"/>
    </source>
</evidence>
<keyword evidence="3" id="KW-0802">TPR repeat</keyword>
<dbReference type="InterPro" id="IPR011990">
    <property type="entry name" value="TPR-like_helical_dom_sf"/>
</dbReference>
<reference evidence="6 7" key="2">
    <citation type="submission" date="2024-05" db="EMBL/GenBank/DDBJ databases">
        <authorList>
            <person name="Chen Y."/>
            <person name="Shah S."/>
            <person name="Dougan E. K."/>
            <person name="Thang M."/>
            <person name="Chan C."/>
        </authorList>
    </citation>
    <scope>NUCLEOTIDE SEQUENCE [LARGE SCALE GENOMIC DNA]</scope>
</reference>
<dbReference type="PANTHER" id="PTHR24320:SF148">
    <property type="entry name" value="NAD(P)-BINDING ROSSMANN-FOLD SUPERFAMILY PROTEIN"/>
    <property type="match status" value="1"/>
</dbReference>
<organism evidence="5">
    <name type="scientific">Cladocopium goreaui</name>
    <dbReference type="NCBI Taxonomy" id="2562237"/>
    <lineage>
        <taxon>Eukaryota</taxon>
        <taxon>Sar</taxon>
        <taxon>Alveolata</taxon>
        <taxon>Dinophyceae</taxon>
        <taxon>Suessiales</taxon>
        <taxon>Symbiodiniaceae</taxon>
        <taxon>Cladocopium</taxon>
    </lineage>
</organism>
<dbReference type="PANTHER" id="PTHR24320">
    <property type="entry name" value="RETINOL DEHYDROGENASE"/>
    <property type="match status" value="1"/>
</dbReference>
<evidence type="ECO:0000313" key="6">
    <source>
        <dbReference type="EMBL" id="CAL4776644.1"/>
    </source>
</evidence>
<dbReference type="AlphaFoldDB" id="A0A9P1FX02"/>
<evidence type="ECO:0000256" key="1">
    <source>
        <dbReference type="ARBA" id="ARBA00006484"/>
    </source>
</evidence>
<evidence type="ECO:0000313" key="5">
    <source>
        <dbReference type="EMBL" id="CAI3989332.1"/>
    </source>
</evidence>
<dbReference type="InterPro" id="IPR019734">
    <property type="entry name" value="TPR_rpt"/>
</dbReference>
<dbReference type="GO" id="GO:0016491">
    <property type="term" value="F:oxidoreductase activity"/>
    <property type="evidence" value="ECO:0007669"/>
    <property type="project" value="UniProtKB-KW"/>
</dbReference>
<dbReference type="PROSITE" id="PS50005">
    <property type="entry name" value="TPR"/>
    <property type="match status" value="3"/>
</dbReference>
<feature type="compositionally biased region" description="Acidic residues" evidence="4">
    <location>
        <begin position="481"/>
        <end position="493"/>
    </location>
</feature>
<protein>
    <submittedName>
        <fullName evidence="6">40S ribosomal protein S2</fullName>
    </submittedName>
</protein>
<keyword evidence="2" id="KW-0560">Oxidoreductase</keyword>
<evidence type="ECO:0000256" key="4">
    <source>
        <dbReference type="SAM" id="MobiDB-lite"/>
    </source>
</evidence>
<reference evidence="5" key="1">
    <citation type="submission" date="2022-10" db="EMBL/GenBank/DDBJ databases">
        <authorList>
            <person name="Chen Y."/>
            <person name="Dougan E. K."/>
            <person name="Chan C."/>
            <person name="Rhodes N."/>
            <person name="Thang M."/>
        </authorList>
    </citation>
    <scope>NUCLEOTIDE SEQUENCE</scope>
</reference>
<feature type="compositionally biased region" description="Basic and acidic residues" evidence="4">
    <location>
        <begin position="7"/>
        <end position="18"/>
    </location>
</feature>
<proteinExistence type="inferred from homology"/>
<dbReference type="EMBL" id="CAMXCT010001358">
    <property type="protein sequence ID" value="CAI3989332.1"/>
    <property type="molecule type" value="Genomic_DNA"/>
</dbReference>
<comment type="similarity">
    <text evidence="1">Belongs to the short-chain dehydrogenases/reductases (SDR) family.</text>
</comment>
<feature type="region of interest" description="Disordered" evidence="4">
    <location>
        <begin position="481"/>
        <end position="536"/>
    </location>
</feature>
<sequence>MALVSAKTEKMRKLAEEMAREEEEEAKSAETPEDRRLAELVAAYSKASERSKEGDFQEAVSAWRKVLELEEAVQAYQERGAANANLGRFRQAESDFQKALELAENDEERASVYFSRGSARGDAGKEAEAIADFGEALKLEPDRLEAWLSRGTAYLASDDVNGASADAEAALKLQSDSAPAWGLLGAVRQRQGLHREAVDACQMALKLEPDLSWAQNCLEAPADHAPRRSVLLHVEATRAERTAIAMGSSSSTEVSGPTVLEDKYYPEWIKNPENIKDLTGRVALITGVSTSSGLGFYATKALASKGAQCVITVRNPEKGQAVKADVEAQLKELGVAAKPITVMKMDNCDFASIRMFTDEFKKQFDRLDIVCNNAGVMGLDAQMTKDGYDIQIQTNHLSHFLMTGRLWPLMKATAEKYGDVTITQVASAASERGGPTVDTKDLNNPHPPHGVLLPPGPTVVPQVAKVGVNELYLPGTAYIPEEEVPDFDPDEPVPPDPMIGAEGGPEEAAAGGSEGATVGGPEEAAEGEKIKSTSCHPGLAATNLQITTQKGGGMKDGAGFQKGGQSCADGSLPLVMAVAHPSQCEGGAYYGPHEMRKGYPIKTKNANAMAYDASVAKALWEASEKAVGEEFKL</sequence>
<dbReference type="Proteomes" id="UP001152797">
    <property type="component" value="Unassembled WGS sequence"/>
</dbReference>
<dbReference type="Pfam" id="PF13181">
    <property type="entry name" value="TPR_8"/>
    <property type="match status" value="1"/>
</dbReference>
<dbReference type="Pfam" id="PF13432">
    <property type="entry name" value="TPR_16"/>
    <property type="match status" value="1"/>
</dbReference>
<comment type="caution">
    <text evidence="5">The sequence shown here is derived from an EMBL/GenBank/DDBJ whole genome shotgun (WGS) entry which is preliminary data.</text>
</comment>
<gene>
    <name evidence="5" type="ORF">C1SCF055_LOCUS16416</name>
</gene>
<feature type="compositionally biased region" description="Basic and acidic residues" evidence="4">
    <location>
        <begin position="26"/>
        <end position="35"/>
    </location>
</feature>
<dbReference type="Pfam" id="PF00106">
    <property type="entry name" value="adh_short"/>
    <property type="match status" value="1"/>
</dbReference>
<dbReference type="GO" id="GO:0005840">
    <property type="term" value="C:ribosome"/>
    <property type="evidence" value="ECO:0007669"/>
    <property type="project" value="UniProtKB-KW"/>
</dbReference>
<evidence type="ECO:0000256" key="3">
    <source>
        <dbReference type="PROSITE-ProRule" id="PRU00339"/>
    </source>
</evidence>
<accession>A0A9P1FX02</accession>
<feature type="region of interest" description="Disordered" evidence="4">
    <location>
        <begin position="1"/>
        <end position="35"/>
    </location>
</feature>
<dbReference type="SMART" id="SM00028">
    <property type="entry name" value="TPR"/>
    <property type="match status" value="5"/>
</dbReference>
<dbReference type="Gene3D" id="3.40.50.720">
    <property type="entry name" value="NAD(P)-binding Rossmann-like Domain"/>
    <property type="match status" value="1"/>
</dbReference>
<evidence type="ECO:0000313" key="7">
    <source>
        <dbReference type="Proteomes" id="UP001152797"/>
    </source>
</evidence>
<keyword evidence="6" id="KW-0689">Ribosomal protein</keyword>
<dbReference type="SUPFAM" id="SSF48452">
    <property type="entry name" value="TPR-like"/>
    <property type="match status" value="1"/>
</dbReference>
<name>A0A9P1FX02_9DINO</name>
<dbReference type="EMBL" id="CAMXCT030001358">
    <property type="protein sequence ID" value="CAL4776644.1"/>
    <property type="molecule type" value="Genomic_DNA"/>
</dbReference>
<dbReference type="SUPFAM" id="SSF51735">
    <property type="entry name" value="NAD(P)-binding Rossmann-fold domains"/>
    <property type="match status" value="1"/>
</dbReference>